<evidence type="ECO:0000313" key="9">
    <source>
        <dbReference type="EMBL" id="SVA28305.1"/>
    </source>
</evidence>
<protein>
    <recommendedName>
        <fullName evidence="8">Rieske domain-containing protein</fullName>
    </recommendedName>
</protein>
<dbReference type="InterPro" id="IPR015881">
    <property type="entry name" value="ARHD_Rieske_2Fe_2S"/>
</dbReference>
<dbReference type="PRINTS" id="PR00090">
    <property type="entry name" value="RNGDIOXGNASE"/>
</dbReference>
<evidence type="ECO:0000256" key="6">
    <source>
        <dbReference type="ARBA" id="ARBA00023014"/>
    </source>
</evidence>
<name>A0A381UJH0_9ZZZZ</name>
<keyword evidence="7" id="KW-0520">NAD</keyword>
<evidence type="ECO:0000256" key="5">
    <source>
        <dbReference type="ARBA" id="ARBA00023004"/>
    </source>
</evidence>
<dbReference type="InterPro" id="IPR036922">
    <property type="entry name" value="Rieske_2Fe-2S_sf"/>
</dbReference>
<proteinExistence type="predicted"/>
<organism evidence="9">
    <name type="scientific">marine metagenome</name>
    <dbReference type="NCBI Taxonomy" id="408172"/>
    <lineage>
        <taxon>unclassified sequences</taxon>
        <taxon>metagenomes</taxon>
        <taxon>ecological metagenomes</taxon>
    </lineage>
</organism>
<dbReference type="CDD" id="cd08882">
    <property type="entry name" value="RHO_alpha_C_MupW-like"/>
    <property type="match status" value="1"/>
</dbReference>
<dbReference type="GO" id="GO:0005506">
    <property type="term" value="F:iron ion binding"/>
    <property type="evidence" value="ECO:0007669"/>
    <property type="project" value="InterPro"/>
</dbReference>
<evidence type="ECO:0000256" key="2">
    <source>
        <dbReference type="ARBA" id="ARBA00022714"/>
    </source>
</evidence>
<evidence type="ECO:0000256" key="7">
    <source>
        <dbReference type="ARBA" id="ARBA00023027"/>
    </source>
</evidence>
<dbReference type="InterPro" id="IPR015879">
    <property type="entry name" value="Ring_hydroxy_dOase_asu_C_dom"/>
</dbReference>
<dbReference type="PANTHER" id="PTHR43756">
    <property type="entry name" value="CHOLINE MONOOXYGENASE, CHLOROPLASTIC"/>
    <property type="match status" value="1"/>
</dbReference>
<keyword evidence="2" id="KW-0001">2Fe-2S</keyword>
<dbReference type="EMBL" id="UINC01006566">
    <property type="protein sequence ID" value="SVA28305.1"/>
    <property type="molecule type" value="Genomic_DNA"/>
</dbReference>
<dbReference type="SUPFAM" id="SSF55961">
    <property type="entry name" value="Bet v1-like"/>
    <property type="match status" value="1"/>
</dbReference>
<keyword evidence="5" id="KW-0408">Iron</keyword>
<dbReference type="GO" id="GO:0016491">
    <property type="term" value="F:oxidoreductase activity"/>
    <property type="evidence" value="ECO:0007669"/>
    <property type="project" value="UniProtKB-KW"/>
</dbReference>
<dbReference type="CDD" id="cd03469">
    <property type="entry name" value="Rieske_RO_Alpha_N"/>
    <property type="match status" value="1"/>
</dbReference>
<dbReference type="AlphaFoldDB" id="A0A381UJH0"/>
<accession>A0A381UJH0</accession>
<keyword evidence="4" id="KW-0560">Oxidoreductase</keyword>
<evidence type="ECO:0000256" key="3">
    <source>
        <dbReference type="ARBA" id="ARBA00022723"/>
    </source>
</evidence>
<comment type="cofactor">
    <cofactor evidence="1">
        <name>Fe cation</name>
        <dbReference type="ChEBI" id="CHEBI:24875"/>
    </cofactor>
</comment>
<keyword evidence="3" id="KW-0479">Metal-binding</keyword>
<evidence type="ECO:0000256" key="4">
    <source>
        <dbReference type="ARBA" id="ARBA00023002"/>
    </source>
</evidence>
<dbReference type="SUPFAM" id="SSF50022">
    <property type="entry name" value="ISP domain"/>
    <property type="match status" value="1"/>
</dbReference>
<keyword evidence="6" id="KW-0411">Iron-sulfur</keyword>
<evidence type="ECO:0000259" key="8">
    <source>
        <dbReference type="PROSITE" id="PS51296"/>
    </source>
</evidence>
<gene>
    <name evidence="9" type="ORF">METZ01_LOCUS81159</name>
</gene>
<reference evidence="9" key="1">
    <citation type="submission" date="2018-05" db="EMBL/GenBank/DDBJ databases">
        <authorList>
            <person name="Lanie J.A."/>
            <person name="Ng W.-L."/>
            <person name="Kazmierczak K.M."/>
            <person name="Andrzejewski T.M."/>
            <person name="Davidsen T.M."/>
            <person name="Wayne K.J."/>
            <person name="Tettelin H."/>
            <person name="Glass J.I."/>
            <person name="Rusch D."/>
            <person name="Podicherti R."/>
            <person name="Tsui H.-C.T."/>
            <person name="Winkler M.E."/>
        </authorList>
    </citation>
    <scope>NUCLEOTIDE SEQUENCE</scope>
</reference>
<dbReference type="PROSITE" id="PS00570">
    <property type="entry name" value="RING_HYDROXYL_ALPHA"/>
    <property type="match status" value="1"/>
</dbReference>
<dbReference type="GO" id="GO:0051537">
    <property type="term" value="F:2 iron, 2 sulfur cluster binding"/>
    <property type="evidence" value="ECO:0007669"/>
    <property type="project" value="UniProtKB-KW"/>
</dbReference>
<dbReference type="Pfam" id="PF00355">
    <property type="entry name" value="Rieske"/>
    <property type="match status" value="1"/>
</dbReference>
<dbReference type="InterPro" id="IPR017941">
    <property type="entry name" value="Rieske_2Fe-2S"/>
</dbReference>
<evidence type="ECO:0000256" key="1">
    <source>
        <dbReference type="ARBA" id="ARBA00001962"/>
    </source>
</evidence>
<sequence length="438" mass="50571">MAVYRKIERFADPQASKTPVQKEPDPGLGTDIIPKERYTGEAFRQLEWDHLWTKVWQMGCWEGDLRNTGDYVVTEIGNESIVLTRDEDGGVNAFYNVCSHRGNQVAYGRGGNTSTFKCSYHLWEYNLKGEIAHVPDLETFPQGVPCEKLAIKRLPCETWGGWVWFSLDPDVEPLTDYLGIIPEHLDPYHFPEMTLVNDVTVEWDVNWKASVDAFNETYHVNSTHPQLMSWLEDMDVQIDCYERHNRYLIPFGCVSTHIEDGTEISDGMKGFMTMNHLNPSTFTGNGLDVRRAIQKNWRANAESLGYDLSDLNDDQLTDDYHYLIFPNITLNIHATSLMLFRQRPHPNDPNKMFYDLQNYTMVPKGEAAPTRPLHKHFKHGDESLGEVLDQDSSNLPMVQRGMNSAGYRGLWISDQELRIRHFHKTIDDYLFRQSIKVT</sequence>
<dbReference type="PANTHER" id="PTHR43756:SF5">
    <property type="entry name" value="CHOLINE MONOOXYGENASE, CHLOROPLASTIC"/>
    <property type="match status" value="1"/>
</dbReference>
<dbReference type="Pfam" id="PF00848">
    <property type="entry name" value="Ring_hydroxyl_A"/>
    <property type="match status" value="1"/>
</dbReference>
<feature type="domain" description="Rieske" evidence="8">
    <location>
        <begin position="56"/>
        <end position="165"/>
    </location>
</feature>
<dbReference type="Gene3D" id="2.102.10.10">
    <property type="entry name" value="Rieske [2Fe-2S] iron-sulphur domain"/>
    <property type="match status" value="1"/>
</dbReference>
<dbReference type="PROSITE" id="PS51296">
    <property type="entry name" value="RIESKE"/>
    <property type="match status" value="1"/>
</dbReference>
<dbReference type="Gene3D" id="3.90.380.10">
    <property type="entry name" value="Naphthalene 1,2-dioxygenase Alpha Subunit, Chain A, domain 1"/>
    <property type="match status" value="1"/>
</dbReference>
<dbReference type="InterPro" id="IPR001663">
    <property type="entry name" value="Rng_hydr_dOase-A"/>
</dbReference>